<dbReference type="InterPro" id="IPR005471">
    <property type="entry name" value="Tscrpt_reg_IclR_N"/>
</dbReference>
<sequence length="267" mass="29688">MTERDGGGGNRIGSTETTFEIVHALQENGPSRLSEIAAELGLTESTTHRHLNTLCDLRYVSRDGELYQIGLRFVRLGRAARTRDAAYGMAKRYVRELAEETEERSQFVVEDHGIGIYLHVENGTKAVKAGFGVGRQIHLHSSSAGKSILAHYPRDRVDAIFDRWGLPALTENTITDRQQVYEELERVRDRGVAFNREEHVDGINGVSVPVKRDGSVLGALTVAGPSHRLNDERLEDELPDRLLAAANELELNVTYSSPDSSNDHMVE</sequence>
<proteinExistence type="predicted"/>
<reference evidence="7" key="1">
    <citation type="submission" date="2016-10" db="EMBL/GenBank/DDBJ databases">
        <authorList>
            <person name="Varghese N."/>
            <person name="Submissions S."/>
        </authorList>
    </citation>
    <scope>NUCLEOTIDE SEQUENCE [LARGE SCALE GENOMIC DNA]</scope>
    <source>
        <strain evidence="7">DSM 25055</strain>
    </source>
</reference>
<dbReference type="SUPFAM" id="SSF46785">
    <property type="entry name" value="Winged helix' DNA-binding domain"/>
    <property type="match status" value="1"/>
</dbReference>
<dbReference type="InterPro" id="IPR029016">
    <property type="entry name" value="GAF-like_dom_sf"/>
</dbReference>
<dbReference type="GO" id="GO:0003700">
    <property type="term" value="F:DNA-binding transcription factor activity"/>
    <property type="evidence" value="ECO:0007669"/>
    <property type="project" value="TreeGrafter"/>
</dbReference>
<dbReference type="SUPFAM" id="SSF55781">
    <property type="entry name" value="GAF domain-like"/>
    <property type="match status" value="1"/>
</dbReference>
<protein>
    <submittedName>
        <fullName evidence="6">DNA-binding transcriptional regulator, IclR family</fullName>
    </submittedName>
</protein>
<feature type="domain" description="HTH iclR-type" evidence="4">
    <location>
        <begin position="12"/>
        <end position="71"/>
    </location>
</feature>
<dbReference type="InterPro" id="IPR014757">
    <property type="entry name" value="Tscrpt_reg_IclR_C"/>
</dbReference>
<evidence type="ECO:0000256" key="1">
    <source>
        <dbReference type="ARBA" id="ARBA00023015"/>
    </source>
</evidence>
<dbReference type="Pfam" id="PF01614">
    <property type="entry name" value="IclR_C"/>
    <property type="match status" value="1"/>
</dbReference>
<dbReference type="EMBL" id="FOFD01000001">
    <property type="protein sequence ID" value="SEP88953.1"/>
    <property type="molecule type" value="Genomic_DNA"/>
</dbReference>
<dbReference type="InterPro" id="IPR036390">
    <property type="entry name" value="WH_DNA-bd_sf"/>
</dbReference>
<organism evidence="6 7">
    <name type="scientific">Natrinema salaciae</name>
    <dbReference type="NCBI Taxonomy" id="1186196"/>
    <lineage>
        <taxon>Archaea</taxon>
        <taxon>Methanobacteriati</taxon>
        <taxon>Methanobacteriota</taxon>
        <taxon>Stenosarchaea group</taxon>
        <taxon>Halobacteria</taxon>
        <taxon>Halobacteriales</taxon>
        <taxon>Natrialbaceae</taxon>
        <taxon>Natrinema</taxon>
    </lineage>
</organism>
<evidence type="ECO:0000313" key="7">
    <source>
        <dbReference type="Proteomes" id="UP000199114"/>
    </source>
</evidence>
<dbReference type="PANTHER" id="PTHR30136:SF35">
    <property type="entry name" value="HTH-TYPE TRANSCRIPTIONAL REGULATOR RV1719"/>
    <property type="match status" value="1"/>
</dbReference>
<dbReference type="OrthoDB" id="14763at2157"/>
<feature type="domain" description="IclR-ED" evidence="5">
    <location>
        <begin position="72"/>
        <end position="255"/>
    </location>
</feature>
<keyword evidence="7" id="KW-1185">Reference proteome</keyword>
<dbReference type="GO" id="GO:0003677">
    <property type="term" value="F:DNA binding"/>
    <property type="evidence" value="ECO:0007669"/>
    <property type="project" value="UniProtKB-KW"/>
</dbReference>
<dbReference type="GO" id="GO:0045892">
    <property type="term" value="P:negative regulation of DNA-templated transcription"/>
    <property type="evidence" value="ECO:0007669"/>
    <property type="project" value="TreeGrafter"/>
</dbReference>
<keyword evidence="3" id="KW-0804">Transcription</keyword>
<dbReference type="RefSeq" id="WP_090613611.1">
    <property type="nucleotide sequence ID" value="NZ_FOFD01000001.1"/>
</dbReference>
<dbReference type="AlphaFoldDB" id="A0A1H9BK39"/>
<keyword evidence="1" id="KW-0805">Transcription regulation</keyword>
<evidence type="ECO:0000259" key="5">
    <source>
        <dbReference type="PROSITE" id="PS51078"/>
    </source>
</evidence>
<dbReference type="PROSITE" id="PS51078">
    <property type="entry name" value="ICLR_ED"/>
    <property type="match status" value="1"/>
</dbReference>
<accession>A0A1H9BK39</accession>
<dbReference type="CDD" id="cd00090">
    <property type="entry name" value="HTH_ARSR"/>
    <property type="match status" value="1"/>
</dbReference>
<dbReference type="InterPro" id="IPR011991">
    <property type="entry name" value="ArsR-like_HTH"/>
</dbReference>
<name>A0A1H9BK39_9EURY</name>
<evidence type="ECO:0000259" key="4">
    <source>
        <dbReference type="PROSITE" id="PS51077"/>
    </source>
</evidence>
<evidence type="ECO:0000256" key="2">
    <source>
        <dbReference type="ARBA" id="ARBA00023125"/>
    </source>
</evidence>
<dbReference type="PANTHER" id="PTHR30136">
    <property type="entry name" value="HELIX-TURN-HELIX TRANSCRIPTIONAL REGULATOR, ICLR FAMILY"/>
    <property type="match status" value="1"/>
</dbReference>
<keyword evidence="2 6" id="KW-0238">DNA-binding</keyword>
<dbReference type="Proteomes" id="UP000199114">
    <property type="component" value="Unassembled WGS sequence"/>
</dbReference>
<dbReference type="Gene3D" id="1.10.10.10">
    <property type="entry name" value="Winged helix-like DNA-binding domain superfamily/Winged helix DNA-binding domain"/>
    <property type="match status" value="1"/>
</dbReference>
<evidence type="ECO:0000313" key="6">
    <source>
        <dbReference type="EMBL" id="SEP88953.1"/>
    </source>
</evidence>
<dbReference type="InterPro" id="IPR050707">
    <property type="entry name" value="HTH_MetabolicPath_Reg"/>
</dbReference>
<evidence type="ECO:0000256" key="3">
    <source>
        <dbReference type="ARBA" id="ARBA00023163"/>
    </source>
</evidence>
<dbReference type="InterPro" id="IPR036388">
    <property type="entry name" value="WH-like_DNA-bd_sf"/>
</dbReference>
<dbReference type="Gene3D" id="3.30.450.40">
    <property type="match status" value="1"/>
</dbReference>
<gene>
    <name evidence="6" type="ORF">SAMN04489841_0765</name>
</gene>
<dbReference type="Pfam" id="PF09339">
    <property type="entry name" value="HTH_IclR"/>
    <property type="match status" value="1"/>
</dbReference>
<dbReference type="SMART" id="SM00346">
    <property type="entry name" value="HTH_ICLR"/>
    <property type="match status" value="1"/>
</dbReference>
<dbReference type="PROSITE" id="PS51077">
    <property type="entry name" value="HTH_ICLR"/>
    <property type="match status" value="1"/>
</dbReference>